<gene>
    <name evidence="2" type="ORF">ERS007703_04190</name>
    <name evidence="3" type="ORF">ERS007739_00955</name>
</gene>
<protein>
    <submittedName>
        <fullName evidence="2">Uncharacterized protein</fullName>
    </submittedName>
</protein>
<evidence type="ECO:0000313" key="5">
    <source>
        <dbReference type="Proteomes" id="UP000039021"/>
    </source>
</evidence>
<dbReference type="Proteomes" id="UP000039021">
    <property type="component" value="Unassembled WGS sequence"/>
</dbReference>
<organism evidence="2 4">
    <name type="scientific">Mycobacterium tuberculosis</name>
    <dbReference type="NCBI Taxonomy" id="1773"/>
    <lineage>
        <taxon>Bacteria</taxon>
        <taxon>Bacillati</taxon>
        <taxon>Actinomycetota</taxon>
        <taxon>Actinomycetes</taxon>
        <taxon>Mycobacteriales</taxon>
        <taxon>Mycobacteriaceae</taxon>
        <taxon>Mycobacterium</taxon>
        <taxon>Mycobacterium tuberculosis complex</taxon>
    </lineage>
</organism>
<reference evidence="4 5" key="2">
    <citation type="submission" date="2015-03" db="EMBL/GenBank/DDBJ databases">
        <authorList>
            <consortium name="Pathogen Informatics"/>
        </authorList>
    </citation>
    <scope>NUCLEOTIDE SEQUENCE [LARGE SCALE GENOMIC DNA]</scope>
    <source>
        <strain evidence="4">K00500041</strain>
        <strain evidence="5">N09902308</strain>
    </source>
</reference>
<reference evidence="2" key="3">
    <citation type="submission" date="2015-03" db="EMBL/GenBank/DDBJ databases">
        <authorList>
            <person name="Murphy D."/>
        </authorList>
    </citation>
    <scope>NUCLEOTIDE SEQUENCE [LARGE SCALE GENOMIC DNA]</scope>
    <source>
        <strain evidence="2">K00500041</strain>
    </source>
</reference>
<proteinExistence type="predicted"/>
<evidence type="ECO:0000256" key="1">
    <source>
        <dbReference type="SAM" id="MobiDB-lite"/>
    </source>
</evidence>
<dbReference type="AlphaFoldDB" id="A0A0U0SFL3"/>
<sequence>MTSAIGALPRGTRASNSSCTRGRPPVMSSPTPPWWKVRMVSWVPGSPMDWAATMPTASPMSTSLPVAMERP</sequence>
<dbReference type="EMBL" id="CSBK01000322">
    <property type="protein sequence ID" value="COX26086.1"/>
    <property type="molecule type" value="Genomic_DNA"/>
</dbReference>
<name>A0A0U0SFL3_MYCTX</name>
<accession>A0A0U0SFL3</accession>
<evidence type="ECO:0000313" key="2">
    <source>
        <dbReference type="EMBL" id="COW76919.1"/>
    </source>
</evidence>
<feature type="region of interest" description="Disordered" evidence="1">
    <location>
        <begin position="1"/>
        <end position="30"/>
    </location>
</feature>
<dbReference type="EMBL" id="CSAE01000688">
    <property type="protein sequence ID" value="COW76919.1"/>
    <property type="molecule type" value="Genomic_DNA"/>
</dbReference>
<reference evidence="3" key="1">
    <citation type="submission" date="2015-03" db="EMBL/GenBank/DDBJ databases">
        <authorList>
            <consortium name="Pathogen Informatics"/>
            <person name="Murphy D."/>
        </authorList>
    </citation>
    <scope>NUCLEOTIDE SEQUENCE</scope>
    <source>
        <strain evidence="3">N09902308</strain>
    </source>
</reference>
<evidence type="ECO:0000313" key="4">
    <source>
        <dbReference type="Proteomes" id="UP000038802"/>
    </source>
</evidence>
<evidence type="ECO:0000313" key="3">
    <source>
        <dbReference type="EMBL" id="COX26086.1"/>
    </source>
</evidence>
<dbReference type="Proteomes" id="UP000038802">
    <property type="component" value="Unassembled WGS sequence"/>
</dbReference>